<dbReference type="GO" id="GO:0004609">
    <property type="term" value="F:phosphatidylserine decarboxylase activity"/>
    <property type="evidence" value="ECO:0007669"/>
    <property type="project" value="InterPro"/>
</dbReference>
<dbReference type="Pfam" id="PF02666">
    <property type="entry name" value="PS_Dcarbxylase"/>
    <property type="match status" value="1"/>
</dbReference>
<dbReference type="EMBL" id="BEYU01000133">
    <property type="protein sequence ID" value="GBG32861.1"/>
    <property type="molecule type" value="Genomic_DNA"/>
</dbReference>
<dbReference type="Proteomes" id="UP000241890">
    <property type="component" value="Unassembled WGS sequence"/>
</dbReference>
<evidence type="ECO:0000313" key="3">
    <source>
        <dbReference type="EMBL" id="GBG32861.1"/>
    </source>
</evidence>
<protein>
    <submittedName>
        <fullName evidence="3">Phosphatidylserine decarboxylase proenzyme 2</fullName>
    </submittedName>
</protein>
<accession>A0A2R5GWS5</accession>
<evidence type="ECO:0000256" key="2">
    <source>
        <dbReference type="ARBA" id="ARBA00023239"/>
    </source>
</evidence>
<dbReference type="AlphaFoldDB" id="A0A2R5GWS5"/>
<dbReference type="PANTHER" id="PTHR10067:SF17">
    <property type="entry name" value="PHOSPHATIDYLSERINE DECARBOXYLASE PROENZYME 2"/>
    <property type="match status" value="1"/>
</dbReference>
<proteinExistence type="predicted"/>
<keyword evidence="4" id="KW-1185">Reference proteome</keyword>
<keyword evidence="1" id="KW-0210">Decarboxylase</keyword>
<dbReference type="OrthoDB" id="5973539at2759"/>
<evidence type="ECO:0000256" key="1">
    <source>
        <dbReference type="ARBA" id="ARBA00022793"/>
    </source>
</evidence>
<comment type="caution">
    <text evidence="3">The sequence shown here is derived from an EMBL/GenBank/DDBJ whole genome shotgun (WGS) entry which is preliminary data.</text>
</comment>
<dbReference type="GO" id="GO:0008654">
    <property type="term" value="P:phospholipid biosynthetic process"/>
    <property type="evidence" value="ECO:0007669"/>
    <property type="project" value="InterPro"/>
</dbReference>
<name>A0A2R5GWS5_9STRA</name>
<dbReference type="InterPro" id="IPR003817">
    <property type="entry name" value="PS_Dcarbxylase"/>
</dbReference>
<evidence type="ECO:0000313" key="4">
    <source>
        <dbReference type="Proteomes" id="UP000241890"/>
    </source>
</evidence>
<reference evidence="3 4" key="1">
    <citation type="submission" date="2017-12" db="EMBL/GenBank/DDBJ databases">
        <title>Sequencing, de novo assembly and annotation of complete genome of a new Thraustochytrid species, strain FCC1311.</title>
        <authorList>
            <person name="Sedici K."/>
            <person name="Godart F."/>
            <person name="Aiese Cigliano R."/>
            <person name="Sanseverino W."/>
            <person name="Barakat M."/>
            <person name="Ortet P."/>
            <person name="Marechal E."/>
            <person name="Cagnac O."/>
            <person name="Amato A."/>
        </authorList>
    </citation>
    <scope>NUCLEOTIDE SEQUENCE [LARGE SCALE GENOMIC DNA]</scope>
</reference>
<keyword evidence="2" id="KW-0456">Lyase</keyword>
<gene>
    <name evidence="3" type="ORF">FCC1311_081401</name>
</gene>
<organism evidence="3 4">
    <name type="scientific">Hondaea fermentalgiana</name>
    <dbReference type="NCBI Taxonomy" id="2315210"/>
    <lineage>
        <taxon>Eukaryota</taxon>
        <taxon>Sar</taxon>
        <taxon>Stramenopiles</taxon>
        <taxon>Bigyra</taxon>
        <taxon>Labyrinthulomycetes</taxon>
        <taxon>Thraustochytrida</taxon>
        <taxon>Thraustochytriidae</taxon>
        <taxon>Hondaea</taxon>
    </lineage>
</organism>
<sequence>MEASALATDEMEALATRILEGLRKLTALEKQDKEGEASDAKAQAQAELIPLLEKAILRSPDDQTMRIVYRRIYGDGDDAFETGDPSFDRFEMMRASLVALSVEFGKAWTRPESAALIPRFIETYEVDTSLCVKPLEAFTSMNDFFYRAIDLEAHRPLSPDPNADGARVISAMADAHYMLFRPWEMVRGLVVKNKVFNMHDFLGGDETGFAADMEGGDVICVRLHPRHIHRAYAPLDATIGRIWHGGIAYHTTKPIGIEHPFIDTLGENKRVVVELVTSWGSFLVAFVGGPLIGSVQLQVQQGTHVERGQEIALFAYGGSAIYMCFPRSFPRIDFTIPSNLPLTQAAELQLRSTLGSLAQPSVSSTSSATSFSS</sequence>
<dbReference type="PANTHER" id="PTHR10067">
    <property type="entry name" value="PHOSPHATIDYLSERINE DECARBOXYLASE"/>
    <property type="match status" value="1"/>
</dbReference>
<dbReference type="InParanoid" id="A0A2R5GWS5"/>